<gene>
    <name evidence="1" type="ORF">MM415A01613_0007</name>
</gene>
<sequence length="320" mass="36305">MKTDALNRRLRFAPPNPQVSRLVLTDLDYLVFEAINRHGPLPTHYLFEFVKDQRRDYARFQNRLTEFYNGDSAGAYLTRPPQQFAGFEARYQHLVYDLTARAKSVLAERGTLARYSPRRADPFLHQLMQACVGASLELAAKADGLRYISREEILTNPKCPAATRDLANPLALPVHLVGAQKAITPDDIFGLQGFDDKGDWFRFFALEIDRNTESIERRDPTQNAFGRKIVGYLDILNRQTFREHFGVPNLSVLTVTTNAVHAANIIEFLAKQHPGRHAGRFLFACEPAFGSNWRVPKTVLSPLITEPWTGVNGRRLISEP</sequence>
<evidence type="ECO:0000313" key="1">
    <source>
        <dbReference type="EMBL" id="QJA75998.1"/>
    </source>
</evidence>
<proteinExistence type="predicted"/>
<name>A0A6M3K2Q1_9ZZZZ</name>
<dbReference type="Pfam" id="PF13814">
    <property type="entry name" value="Replic_Relax"/>
    <property type="match status" value="1"/>
</dbReference>
<protein>
    <submittedName>
        <fullName evidence="1">Uncharacterized protein</fullName>
    </submittedName>
</protein>
<dbReference type="AlphaFoldDB" id="A0A6M3K2Q1"/>
<dbReference type="InterPro" id="IPR025855">
    <property type="entry name" value="Replic_Relax"/>
</dbReference>
<organism evidence="1">
    <name type="scientific">viral metagenome</name>
    <dbReference type="NCBI Taxonomy" id="1070528"/>
    <lineage>
        <taxon>unclassified sequences</taxon>
        <taxon>metagenomes</taxon>
        <taxon>organismal metagenomes</taxon>
    </lineage>
</organism>
<accession>A0A6M3K2Q1</accession>
<reference evidence="1" key="1">
    <citation type="submission" date="2020-03" db="EMBL/GenBank/DDBJ databases">
        <title>The deep terrestrial virosphere.</title>
        <authorList>
            <person name="Holmfeldt K."/>
            <person name="Nilsson E."/>
            <person name="Simone D."/>
            <person name="Lopez-Fernandez M."/>
            <person name="Wu X."/>
            <person name="de Brujin I."/>
            <person name="Lundin D."/>
            <person name="Andersson A."/>
            <person name="Bertilsson S."/>
            <person name="Dopson M."/>
        </authorList>
    </citation>
    <scope>NUCLEOTIDE SEQUENCE</scope>
    <source>
        <strain evidence="1">MM415A01613</strain>
    </source>
</reference>
<dbReference type="EMBL" id="MT142198">
    <property type="protein sequence ID" value="QJA75998.1"/>
    <property type="molecule type" value="Genomic_DNA"/>
</dbReference>